<dbReference type="AlphaFoldDB" id="A0A4Z1C420"/>
<keyword evidence="2" id="KW-1185">Reference proteome</keyword>
<gene>
    <name evidence="1" type="ORF">E5Q11_00615</name>
</gene>
<name>A0A4Z1C420_9GAMM</name>
<proteinExistence type="predicted"/>
<dbReference type="RefSeq" id="WP_135801478.1">
    <property type="nucleotide sequence ID" value="NZ_SRPF01000001.1"/>
</dbReference>
<dbReference type="OrthoDB" id="5767052at2"/>
<accession>A0A4Z1C420</accession>
<dbReference type="Pfam" id="PF19795">
    <property type="entry name" value="DUF6279"/>
    <property type="match status" value="1"/>
</dbReference>
<evidence type="ECO:0000313" key="2">
    <source>
        <dbReference type="Proteomes" id="UP000298325"/>
    </source>
</evidence>
<sequence length="292" mass="33400">MESQLPRRLNGNRTLALFAALSLLLLGCSSTKLAYRYADWGIVWWVDDYIPLTGEQQAQLERDVVALRDWHCSTQLPRYSEWLTELKQDVRSGDLNRATIEHHQEQLFSFFPPLLEQATPMAARLLASLSDGQVQALAGNMADSQAELEEEFLGESPELTRLARAERTMERVEQWLGPLSTSQAEMVTEWSDNRGRQTEIWLEGRRNWQKALLAALKDRDDKNFTRKINALIIDNDEVRGADYQRMMTESRQAMAALMASLIAESDQQQRDHLLDRAANLRGDFNTLACNES</sequence>
<organism evidence="1 2">
    <name type="scientific">Marinobacter confluentis</name>
    <dbReference type="NCBI Taxonomy" id="1697557"/>
    <lineage>
        <taxon>Bacteria</taxon>
        <taxon>Pseudomonadati</taxon>
        <taxon>Pseudomonadota</taxon>
        <taxon>Gammaproteobacteria</taxon>
        <taxon>Pseudomonadales</taxon>
        <taxon>Marinobacteraceae</taxon>
        <taxon>Marinobacter</taxon>
    </lineage>
</organism>
<dbReference type="PROSITE" id="PS51257">
    <property type="entry name" value="PROKAR_LIPOPROTEIN"/>
    <property type="match status" value="1"/>
</dbReference>
<dbReference type="Proteomes" id="UP000298325">
    <property type="component" value="Unassembled WGS sequence"/>
</dbReference>
<comment type="caution">
    <text evidence="1">The sequence shown here is derived from an EMBL/GenBank/DDBJ whole genome shotgun (WGS) entry which is preliminary data.</text>
</comment>
<reference evidence="1 2" key="1">
    <citation type="submission" date="2019-04" db="EMBL/GenBank/DDBJ databases">
        <authorList>
            <person name="Park S."/>
            <person name="Yoon J.-H."/>
        </authorList>
    </citation>
    <scope>NUCLEOTIDE SEQUENCE [LARGE SCALE GENOMIC DNA]</scope>
    <source>
        <strain evidence="1 2">HJM-18</strain>
    </source>
</reference>
<dbReference type="EMBL" id="SRPF01000001">
    <property type="protein sequence ID" value="TGN41091.1"/>
    <property type="molecule type" value="Genomic_DNA"/>
</dbReference>
<dbReference type="InterPro" id="IPR016875">
    <property type="entry name" value="UCP028200"/>
</dbReference>
<evidence type="ECO:0000313" key="1">
    <source>
        <dbReference type="EMBL" id="TGN41091.1"/>
    </source>
</evidence>
<dbReference type="PIRSF" id="PIRSF028200">
    <property type="entry name" value="UCP028200"/>
    <property type="match status" value="1"/>
</dbReference>
<protein>
    <submittedName>
        <fullName evidence="1">DUF3549 domain-containing protein</fullName>
    </submittedName>
</protein>